<dbReference type="Pfam" id="PF05934">
    <property type="entry name" value="MCLC"/>
    <property type="match status" value="1"/>
</dbReference>
<gene>
    <name evidence="9" type="ORF">APZ42_014891</name>
</gene>
<evidence type="ECO:0000313" key="9">
    <source>
        <dbReference type="EMBL" id="KZS18381.1"/>
    </source>
</evidence>
<dbReference type="GO" id="GO:0016020">
    <property type="term" value="C:membrane"/>
    <property type="evidence" value="ECO:0007669"/>
    <property type="project" value="UniProtKB-SubCell"/>
</dbReference>
<dbReference type="InterPro" id="IPR009231">
    <property type="entry name" value="Chloride_chnl_CLIC-like"/>
</dbReference>
<keyword evidence="8" id="KW-0732">Signal</keyword>
<comment type="caution">
    <text evidence="9">The sequence shown here is derived from an EMBL/GenBank/DDBJ whole genome shotgun (WGS) entry which is preliminary data.</text>
</comment>
<keyword evidence="10" id="KW-1185">Reference proteome</keyword>
<evidence type="ECO:0000256" key="4">
    <source>
        <dbReference type="ARBA" id="ARBA00022692"/>
    </source>
</evidence>
<accession>A0A162NYQ8</accession>
<feature type="transmembrane region" description="Helical" evidence="7">
    <location>
        <begin position="255"/>
        <end position="271"/>
    </location>
</feature>
<evidence type="ECO:0000256" key="5">
    <source>
        <dbReference type="ARBA" id="ARBA00022989"/>
    </source>
</evidence>
<evidence type="ECO:0000256" key="6">
    <source>
        <dbReference type="ARBA" id="ARBA00023136"/>
    </source>
</evidence>
<dbReference type="Proteomes" id="UP000076858">
    <property type="component" value="Unassembled WGS sequence"/>
</dbReference>
<dbReference type="PANTHER" id="PTHR34093">
    <property type="entry name" value="CHLORIDE CHANNEL CLIC-LIKE PROTEIN 1"/>
    <property type="match status" value="1"/>
</dbReference>
<protein>
    <recommendedName>
        <fullName evidence="3">Chloride channel CLIC-like protein 1</fullName>
    </recommendedName>
</protein>
<evidence type="ECO:0000256" key="7">
    <source>
        <dbReference type="SAM" id="Phobius"/>
    </source>
</evidence>
<keyword evidence="4 7" id="KW-0812">Transmembrane</keyword>
<feature type="chain" id="PRO_5007837887" description="Chloride channel CLIC-like protein 1" evidence="8">
    <location>
        <begin position="20"/>
        <end position="538"/>
    </location>
</feature>
<dbReference type="STRING" id="35525.A0A162NYQ8"/>
<proteinExistence type="inferred from homology"/>
<evidence type="ECO:0000256" key="1">
    <source>
        <dbReference type="ARBA" id="ARBA00004141"/>
    </source>
</evidence>
<comment type="subcellular location">
    <subcellularLocation>
        <location evidence="1">Membrane</location>
        <topology evidence="1">Multi-pass membrane protein</topology>
    </subcellularLocation>
</comment>
<evidence type="ECO:0000313" key="10">
    <source>
        <dbReference type="Proteomes" id="UP000076858"/>
    </source>
</evidence>
<evidence type="ECO:0000256" key="2">
    <source>
        <dbReference type="ARBA" id="ARBA00005944"/>
    </source>
</evidence>
<sequence>MQALILVLVFSPLFLLAKCSEEDDLYLSPDFTSIDRSNYVDPHDMLNYNPKEIQKEKGLLKTSRDENIPQSLTTPGQTVESRNRIEEGGVPNQVDISEKAINKSMPEFLNHKPANCSSHPKNTTLDIPFLGRFVKVLSTVLQLKEKHIEDGDVLYIPLFAVVNTRTQFVLNEVTKEGEEIQLKNLADLDEILTSLLLPSKDKLECEPNPSFVEMIFTNGLLQPKDWVVGMFVACLWFVFWLTVKGYSYSDILSRSFLPFFMVCWLWHWNYMHQMASSKRYSDKSKNKDIPASCDPKQLGILESFKLRFDAFWGYPDPCEEYHRVLLTDPSFEVNPFTVLWDMLVVGILHPLGYIGHKIGSFFNEVLNSATVFQKIPVLVGVLFVVFLILVMSFRYEIHLPLFKIRPSPPVSIPRSGAIQDLMDGSATGDATHQHLHRERCILTRQSYSQVQAIEERVQAPVEDDAEFSPVSMSPAVIKELGGTLPFNETESESESELDSSIEVLMDERQLEECSQGIKQNLQSESFSTVVDTTPKDIL</sequence>
<dbReference type="EMBL" id="LRGB01000512">
    <property type="protein sequence ID" value="KZS18381.1"/>
    <property type="molecule type" value="Genomic_DNA"/>
</dbReference>
<reference evidence="9 10" key="1">
    <citation type="submission" date="2016-03" db="EMBL/GenBank/DDBJ databases">
        <title>EvidentialGene: Evidence-directed Construction of Genes on Genomes.</title>
        <authorList>
            <person name="Gilbert D.G."/>
            <person name="Choi J.-H."/>
            <person name="Mockaitis K."/>
            <person name="Colbourne J."/>
            <person name="Pfrender M."/>
        </authorList>
    </citation>
    <scope>NUCLEOTIDE SEQUENCE [LARGE SCALE GENOMIC DNA]</scope>
    <source>
        <strain evidence="9 10">Xinb3</strain>
        <tissue evidence="9">Complete organism</tissue>
    </source>
</reference>
<dbReference type="AlphaFoldDB" id="A0A162NYQ8"/>
<dbReference type="OrthoDB" id="6365183at2759"/>
<feature type="transmembrane region" description="Helical" evidence="7">
    <location>
        <begin position="226"/>
        <end position="243"/>
    </location>
</feature>
<organism evidence="9 10">
    <name type="scientific">Daphnia magna</name>
    <dbReference type="NCBI Taxonomy" id="35525"/>
    <lineage>
        <taxon>Eukaryota</taxon>
        <taxon>Metazoa</taxon>
        <taxon>Ecdysozoa</taxon>
        <taxon>Arthropoda</taxon>
        <taxon>Crustacea</taxon>
        <taxon>Branchiopoda</taxon>
        <taxon>Diplostraca</taxon>
        <taxon>Cladocera</taxon>
        <taxon>Anomopoda</taxon>
        <taxon>Daphniidae</taxon>
        <taxon>Daphnia</taxon>
    </lineage>
</organism>
<keyword evidence="5 7" id="KW-1133">Transmembrane helix</keyword>
<feature type="signal peptide" evidence="8">
    <location>
        <begin position="1"/>
        <end position="19"/>
    </location>
</feature>
<name>A0A162NYQ8_9CRUS</name>
<comment type="similarity">
    <text evidence="2">Belongs to the chloride channel MCLC family.</text>
</comment>
<dbReference type="PANTHER" id="PTHR34093:SF1">
    <property type="entry name" value="CHLORIDE CHANNEL CLIC-LIKE PROTEIN 1"/>
    <property type="match status" value="1"/>
</dbReference>
<dbReference type="GO" id="GO:0005254">
    <property type="term" value="F:chloride channel activity"/>
    <property type="evidence" value="ECO:0007669"/>
    <property type="project" value="TreeGrafter"/>
</dbReference>
<keyword evidence="6 7" id="KW-0472">Membrane</keyword>
<evidence type="ECO:0000256" key="8">
    <source>
        <dbReference type="SAM" id="SignalP"/>
    </source>
</evidence>
<feature type="transmembrane region" description="Helical" evidence="7">
    <location>
        <begin position="336"/>
        <end position="354"/>
    </location>
</feature>
<evidence type="ECO:0000256" key="3">
    <source>
        <dbReference type="ARBA" id="ARBA00015571"/>
    </source>
</evidence>
<feature type="transmembrane region" description="Helical" evidence="7">
    <location>
        <begin position="375"/>
        <end position="395"/>
    </location>
</feature>
<dbReference type="GO" id="GO:0005783">
    <property type="term" value="C:endoplasmic reticulum"/>
    <property type="evidence" value="ECO:0007669"/>
    <property type="project" value="TreeGrafter"/>
</dbReference>